<keyword evidence="3" id="KW-1185">Reference proteome</keyword>
<sequence length="41" mass="4908">MSFWAVMNWVAWGLCGVLFTWIAVDFVIVERNRFKEKKSKN</sequence>
<keyword evidence="1" id="KW-0472">Membrane</keyword>
<reference evidence="2 3" key="1">
    <citation type="submission" date="2022-08" db="EMBL/GenBank/DDBJ databases">
        <title>Proteogenomics of the novel Dehalobacterium formicoaceticum strain EZ94 highlights a key role of methyltransferases during anaerobic dichloromethane degradation.</title>
        <authorList>
            <person name="Wasmund K."/>
        </authorList>
    </citation>
    <scope>NUCLEOTIDE SEQUENCE [LARGE SCALE GENOMIC DNA]</scope>
    <source>
        <strain evidence="2 3">EZ94</strain>
    </source>
</reference>
<dbReference type="EMBL" id="JANPWE010000001">
    <property type="protein sequence ID" value="MCR6544556.1"/>
    <property type="molecule type" value="Genomic_DNA"/>
</dbReference>
<proteinExistence type="predicted"/>
<feature type="transmembrane region" description="Helical" evidence="1">
    <location>
        <begin position="6"/>
        <end position="29"/>
    </location>
</feature>
<keyword evidence="1" id="KW-0812">Transmembrane</keyword>
<evidence type="ECO:0000313" key="2">
    <source>
        <dbReference type="EMBL" id="MCR6544556.1"/>
    </source>
</evidence>
<comment type="caution">
    <text evidence="2">The sequence shown here is derived from an EMBL/GenBank/DDBJ whole genome shotgun (WGS) entry which is preliminary data.</text>
</comment>
<dbReference type="RefSeq" id="WP_257912090.1">
    <property type="nucleotide sequence ID" value="NZ_CP022121.1"/>
</dbReference>
<evidence type="ECO:0000256" key="1">
    <source>
        <dbReference type="SAM" id="Phobius"/>
    </source>
</evidence>
<accession>A0ABT1Y4F1</accession>
<dbReference type="Proteomes" id="UP001524944">
    <property type="component" value="Unassembled WGS sequence"/>
</dbReference>
<name>A0ABT1Y4F1_9FIRM</name>
<organism evidence="2 3">
    <name type="scientific">Dehalobacterium formicoaceticum</name>
    <dbReference type="NCBI Taxonomy" id="51515"/>
    <lineage>
        <taxon>Bacteria</taxon>
        <taxon>Bacillati</taxon>
        <taxon>Bacillota</taxon>
        <taxon>Clostridia</taxon>
        <taxon>Eubacteriales</taxon>
        <taxon>Peptococcaceae</taxon>
        <taxon>Dehalobacterium</taxon>
    </lineage>
</organism>
<evidence type="ECO:0000313" key="3">
    <source>
        <dbReference type="Proteomes" id="UP001524944"/>
    </source>
</evidence>
<keyword evidence="1" id="KW-1133">Transmembrane helix</keyword>
<protein>
    <submittedName>
        <fullName evidence="2">Uncharacterized protein</fullName>
    </submittedName>
</protein>
<gene>
    <name evidence="2" type="ORF">NVS47_03345</name>
</gene>